<feature type="region of interest" description="Disordered" evidence="1">
    <location>
        <begin position="78"/>
        <end position="116"/>
    </location>
</feature>
<dbReference type="AlphaFoldDB" id="A0A5B7D3K4"/>
<feature type="region of interest" description="Disordered" evidence="1">
    <location>
        <begin position="1"/>
        <end position="28"/>
    </location>
</feature>
<organism evidence="2 3">
    <name type="scientific">Portunus trituberculatus</name>
    <name type="common">Swimming crab</name>
    <name type="synonym">Neptunus trituberculatus</name>
    <dbReference type="NCBI Taxonomy" id="210409"/>
    <lineage>
        <taxon>Eukaryota</taxon>
        <taxon>Metazoa</taxon>
        <taxon>Ecdysozoa</taxon>
        <taxon>Arthropoda</taxon>
        <taxon>Crustacea</taxon>
        <taxon>Multicrustacea</taxon>
        <taxon>Malacostraca</taxon>
        <taxon>Eumalacostraca</taxon>
        <taxon>Eucarida</taxon>
        <taxon>Decapoda</taxon>
        <taxon>Pleocyemata</taxon>
        <taxon>Brachyura</taxon>
        <taxon>Eubrachyura</taxon>
        <taxon>Portunoidea</taxon>
        <taxon>Portunidae</taxon>
        <taxon>Portuninae</taxon>
        <taxon>Portunus</taxon>
    </lineage>
</organism>
<evidence type="ECO:0000313" key="3">
    <source>
        <dbReference type="Proteomes" id="UP000324222"/>
    </source>
</evidence>
<comment type="caution">
    <text evidence="2">The sequence shown here is derived from an EMBL/GenBank/DDBJ whole genome shotgun (WGS) entry which is preliminary data.</text>
</comment>
<keyword evidence="3" id="KW-1185">Reference proteome</keyword>
<feature type="compositionally biased region" description="Low complexity" evidence="1">
    <location>
        <begin position="16"/>
        <end position="26"/>
    </location>
</feature>
<protein>
    <submittedName>
        <fullName evidence="2">Uncharacterized protein</fullName>
    </submittedName>
</protein>
<name>A0A5B7D3K4_PORTR</name>
<evidence type="ECO:0000313" key="2">
    <source>
        <dbReference type="EMBL" id="MPC15106.1"/>
    </source>
</evidence>
<sequence length="116" mass="12986">MQLLPSPTSCRAMLRSSPSPSPASTSFCVGAKRLDNPAIRDQRLINNNDENLLILTGWECAVRRGIATNSSVQEWVTGTQLQASRRPRYSSARKGKSRPSVKLLFHKHQLRQGDQR</sequence>
<evidence type="ECO:0000256" key="1">
    <source>
        <dbReference type="SAM" id="MobiDB-lite"/>
    </source>
</evidence>
<proteinExistence type="predicted"/>
<reference evidence="2 3" key="1">
    <citation type="submission" date="2019-05" db="EMBL/GenBank/DDBJ databases">
        <title>Another draft genome of Portunus trituberculatus and its Hox gene families provides insights of decapod evolution.</title>
        <authorList>
            <person name="Jeong J.-H."/>
            <person name="Song I."/>
            <person name="Kim S."/>
            <person name="Choi T."/>
            <person name="Kim D."/>
            <person name="Ryu S."/>
            <person name="Kim W."/>
        </authorList>
    </citation>
    <scope>NUCLEOTIDE SEQUENCE [LARGE SCALE GENOMIC DNA]</scope>
    <source>
        <tissue evidence="2">Muscle</tissue>
    </source>
</reference>
<dbReference type="Proteomes" id="UP000324222">
    <property type="component" value="Unassembled WGS sequence"/>
</dbReference>
<accession>A0A5B7D3K4</accession>
<dbReference type="EMBL" id="VSRR010000402">
    <property type="protein sequence ID" value="MPC15106.1"/>
    <property type="molecule type" value="Genomic_DNA"/>
</dbReference>
<gene>
    <name evidence="2" type="ORF">E2C01_007889</name>
</gene>
<feature type="compositionally biased region" description="Basic residues" evidence="1">
    <location>
        <begin position="85"/>
        <end position="110"/>
    </location>
</feature>